<dbReference type="InterPro" id="IPR051703">
    <property type="entry name" value="NF-kappa-B_Signaling_Reg"/>
</dbReference>
<protein>
    <submittedName>
        <fullName evidence="2">Predicted protein</fullName>
    </submittedName>
</protein>
<feature type="region of interest" description="Disordered" evidence="1">
    <location>
        <begin position="1"/>
        <end position="58"/>
    </location>
</feature>
<dbReference type="GeneID" id="9682123"/>
<dbReference type="PANTHER" id="PTHR46609">
    <property type="entry name" value="EXONUCLEASE, PHAGE-TYPE/RECB, C-TERMINAL DOMAIN-CONTAINING PROTEIN"/>
    <property type="match status" value="1"/>
</dbReference>
<evidence type="ECO:0000256" key="1">
    <source>
        <dbReference type="SAM" id="MobiDB-lite"/>
    </source>
</evidence>
<evidence type="ECO:0000313" key="3">
    <source>
        <dbReference type="Proteomes" id="UP000001876"/>
    </source>
</evidence>
<feature type="compositionally biased region" description="Low complexity" evidence="1">
    <location>
        <begin position="39"/>
        <end position="49"/>
    </location>
</feature>
<dbReference type="eggNOG" id="ENOG502S4FM">
    <property type="taxonomic scope" value="Eukaryota"/>
</dbReference>
<keyword evidence="3" id="KW-1185">Reference proteome</keyword>
<feature type="region of interest" description="Disordered" evidence="1">
    <location>
        <begin position="201"/>
        <end position="277"/>
    </location>
</feature>
<dbReference type="EMBL" id="GG663737">
    <property type="protein sequence ID" value="EEH58800.1"/>
    <property type="molecule type" value="Genomic_DNA"/>
</dbReference>
<organism evidence="3">
    <name type="scientific">Micromonas pusilla (strain CCMP1545)</name>
    <name type="common">Picoplanktonic green alga</name>
    <dbReference type="NCBI Taxonomy" id="564608"/>
    <lineage>
        <taxon>Eukaryota</taxon>
        <taxon>Viridiplantae</taxon>
        <taxon>Chlorophyta</taxon>
        <taxon>Mamiellophyceae</taxon>
        <taxon>Mamiellales</taxon>
        <taxon>Mamiellaceae</taxon>
        <taxon>Micromonas</taxon>
    </lineage>
</organism>
<dbReference type="InterPro" id="IPR011335">
    <property type="entry name" value="Restrct_endonuc-II-like"/>
</dbReference>
<dbReference type="KEGG" id="mpp:MICPUCDRAFT_56001"/>
<dbReference type="GO" id="GO:0006281">
    <property type="term" value="P:DNA repair"/>
    <property type="evidence" value="ECO:0007669"/>
    <property type="project" value="UniProtKB-ARBA"/>
</dbReference>
<feature type="compositionally biased region" description="Basic residues" evidence="1">
    <location>
        <begin position="226"/>
        <end position="239"/>
    </location>
</feature>
<reference evidence="2 3" key="1">
    <citation type="journal article" date="2009" name="Science">
        <title>Green evolution and dynamic adaptations revealed by genomes of the marine picoeukaryotes Micromonas.</title>
        <authorList>
            <person name="Worden A.Z."/>
            <person name="Lee J.H."/>
            <person name="Mock T."/>
            <person name="Rouze P."/>
            <person name="Simmons M.P."/>
            <person name="Aerts A.L."/>
            <person name="Allen A.E."/>
            <person name="Cuvelier M.L."/>
            <person name="Derelle E."/>
            <person name="Everett M.V."/>
            <person name="Foulon E."/>
            <person name="Grimwood J."/>
            <person name="Gundlach H."/>
            <person name="Henrissat B."/>
            <person name="Napoli C."/>
            <person name="McDonald S.M."/>
            <person name="Parker M.S."/>
            <person name="Rombauts S."/>
            <person name="Salamov A."/>
            <person name="Von Dassow P."/>
            <person name="Badger J.H."/>
            <person name="Coutinho P.M."/>
            <person name="Demir E."/>
            <person name="Dubchak I."/>
            <person name="Gentemann C."/>
            <person name="Eikrem W."/>
            <person name="Gready J.E."/>
            <person name="John U."/>
            <person name="Lanier W."/>
            <person name="Lindquist E.A."/>
            <person name="Lucas S."/>
            <person name="Mayer K.F."/>
            <person name="Moreau H."/>
            <person name="Not F."/>
            <person name="Otillar R."/>
            <person name="Panaud O."/>
            <person name="Pangilinan J."/>
            <person name="Paulsen I."/>
            <person name="Piegu B."/>
            <person name="Poliakov A."/>
            <person name="Robbens S."/>
            <person name="Schmutz J."/>
            <person name="Toulza E."/>
            <person name="Wyss T."/>
            <person name="Zelensky A."/>
            <person name="Zhou K."/>
            <person name="Armbrust E.V."/>
            <person name="Bhattacharya D."/>
            <person name="Goodenough U.W."/>
            <person name="Van de Peer Y."/>
            <person name="Grigoriev I.V."/>
        </authorList>
    </citation>
    <scope>NUCLEOTIDE SEQUENCE [LARGE SCALE GENOMIC DNA]</scope>
    <source>
        <strain evidence="2 3">CCMP1545</strain>
    </source>
</reference>
<gene>
    <name evidence="2" type="ORF">MICPUCDRAFT_56001</name>
</gene>
<feature type="compositionally biased region" description="Gly residues" evidence="1">
    <location>
        <begin position="240"/>
        <end position="251"/>
    </location>
</feature>
<evidence type="ECO:0000313" key="2">
    <source>
        <dbReference type="EMBL" id="EEH58800.1"/>
    </source>
</evidence>
<dbReference type="InterPro" id="IPR011604">
    <property type="entry name" value="PDDEXK-like_dom_sf"/>
</dbReference>
<dbReference type="AlphaFoldDB" id="C1MNR5"/>
<dbReference type="PANTHER" id="PTHR46609:SF6">
    <property type="entry name" value="EXONUCLEASE, PHAGE-TYPE_RECB, C-TERMINAL DOMAIN-CONTAINING PROTEIN-RELATED"/>
    <property type="match status" value="1"/>
</dbReference>
<accession>C1MNR5</accession>
<dbReference type="STRING" id="564608.C1MNR5"/>
<dbReference type="Gene3D" id="3.90.320.10">
    <property type="match status" value="1"/>
</dbReference>
<dbReference type="Proteomes" id="UP000001876">
    <property type="component" value="Unassembled WGS sequence"/>
</dbReference>
<proteinExistence type="predicted"/>
<dbReference type="OrthoDB" id="535128at2759"/>
<feature type="compositionally biased region" description="Basic and acidic residues" evidence="1">
    <location>
        <begin position="24"/>
        <end position="34"/>
    </location>
</feature>
<dbReference type="RefSeq" id="XP_003057155.1">
    <property type="nucleotide sequence ID" value="XM_003057109.1"/>
</dbReference>
<name>C1MNR5_MICPC</name>
<sequence>MLPRSVAVYGKGREPGEAPLSLPESHRPKPERFVARVASSSTSTTPMDASDADASDDASDGCVQMKHVGAWGKTPNLYWLAPHDDQLRRHPRFVALPPVDRVLIGGERTYRFVRQGTELWDALHDGRLTTALLKAALGFCEEGTCAAVGMNARNASHGPAVGAYHRLRTERVEFPSSAPPETETAVNEEVVRAYNEEVAAAGPAAPLEDETSTDDASASGGGGGRGRGRGKRKGGRGGKPRNGGSGGGRDAGGARAAATPWSLQRAARSRRAATRGEGGVRMAWGSAQEAGTVASLMLHFPSAVAEEVGLCVVDRSDVPSAWNVGPLPPMGASPDGMLTLPIGNDAIGNDASGDVPTERLVLEVKNSSPFARHRTRPGKYVVIDREPYDAPPAYHVPQLLLEMLATGATAGLLAMQSATRGVRVFRVERDDEYLAAMLRRVLYTGSHTTPHVSRFYVEYVSKATPPPPRFFEGTSEHTWLVRRTRAIARNATLWMDVPHHRLPGEAYDEHPFVSVAEGAGGG</sequence>
<dbReference type="OMA" id="LYWLAPH"/>
<dbReference type="SUPFAM" id="SSF52980">
    <property type="entry name" value="Restriction endonuclease-like"/>
    <property type="match status" value="1"/>
</dbReference>